<proteinExistence type="predicted"/>
<sequence>MPGTELLFRVFLCFENGFQFCLMFGKGLLLRLNTGELLDGYTLNRIESDESQNFCELPLYAQKKSIPHHYYANYLS</sequence>
<organism evidence="1 2">
    <name type="scientific">Paenibacillus durus ATCC 35681</name>
    <dbReference type="NCBI Taxonomy" id="1333534"/>
    <lineage>
        <taxon>Bacteria</taxon>
        <taxon>Bacillati</taxon>
        <taxon>Bacillota</taxon>
        <taxon>Bacilli</taxon>
        <taxon>Bacillales</taxon>
        <taxon>Paenibacillaceae</taxon>
        <taxon>Paenibacillus</taxon>
    </lineage>
</organism>
<accession>A0A0F7F686</accession>
<dbReference type="EMBL" id="CP011114">
    <property type="protein sequence ID" value="AKG33308.1"/>
    <property type="molecule type" value="Genomic_DNA"/>
</dbReference>
<dbReference type="PATRIC" id="fig|1333534.5.peg.156"/>
<evidence type="ECO:0000313" key="1">
    <source>
        <dbReference type="EMBL" id="AKG33308.1"/>
    </source>
</evidence>
<dbReference type="AlphaFoldDB" id="A0A0F7F686"/>
<reference evidence="1 2" key="1">
    <citation type="submission" date="2015-03" db="EMBL/GenBank/DDBJ databases">
        <authorList>
            <person name="Abdul Halim M."/>
        </authorList>
    </citation>
    <scope>NUCLEOTIDE SEQUENCE [LARGE SCALE GENOMIC DNA]</scope>
    <source>
        <strain evidence="1 2">ATCC 35681</strain>
    </source>
</reference>
<protein>
    <submittedName>
        <fullName evidence="1">Uncharacterized protein</fullName>
    </submittedName>
</protein>
<reference evidence="1 2" key="2">
    <citation type="journal article" date="2016" name="Genome Announc.">
        <title>Genome Sequence of a Gram-Positive Diazotroph, Paenibacillus durus Type Strain ATCC 35681.</title>
        <authorList>
            <person name="Halim M.A."/>
            <person name="Rahman A.Y."/>
            <person name="Sim K.S."/>
            <person name="Yam H.C."/>
            <person name="Rahim A.A."/>
            <person name="Ghazali A.H."/>
            <person name="Najimudin N."/>
        </authorList>
    </citation>
    <scope>NUCLEOTIDE SEQUENCE [LARGE SCALE GENOMIC DNA]</scope>
    <source>
        <strain evidence="1 2">ATCC 35681</strain>
    </source>
</reference>
<gene>
    <name evidence="1" type="ORF">VK70_00685</name>
</gene>
<evidence type="ECO:0000313" key="2">
    <source>
        <dbReference type="Proteomes" id="UP000034189"/>
    </source>
</evidence>
<name>A0A0F7F686_PAEDU</name>
<dbReference type="Proteomes" id="UP000034189">
    <property type="component" value="Chromosome"/>
</dbReference>
<dbReference type="HOGENOM" id="CLU_2651013_0_0_9"/>